<evidence type="ECO:0000313" key="1">
    <source>
        <dbReference type="EMBL" id="TJZ60111.1"/>
    </source>
</evidence>
<comment type="caution">
    <text evidence="1">The sequence shown here is derived from an EMBL/GenBank/DDBJ whole genome shotgun (WGS) entry which is preliminary data.</text>
</comment>
<dbReference type="RefSeq" id="WP_136902051.1">
    <property type="nucleotide sequence ID" value="NZ_SUME01000005.1"/>
</dbReference>
<organism evidence="1 2">
    <name type="scientific">Sphingobacterium olei</name>
    <dbReference type="NCBI Taxonomy" id="2571155"/>
    <lineage>
        <taxon>Bacteria</taxon>
        <taxon>Pseudomonadati</taxon>
        <taxon>Bacteroidota</taxon>
        <taxon>Sphingobacteriia</taxon>
        <taxon>Sphingobacteriales</taxon>
        <taxon>Sphingobacteriaceae</taxon>
        <taxon>Sphingobacterium</taxon>
    </lineage>
</organism>
<accession>A0A4U0NYZ6</accession>
<protein>
    <submittedName>
        <fullName evidence="1">Uncharacterized protein</fullName>
    </submittedName>
</protein>
<dbReference type="AlphaFoldDB" id="A0A4U0NYZ6"/>
<proteinExistence type="predicted"/>
<dbReference type="EMBL" id="SUME01000005">
    <property type="protein sequence ID" value="TJZ60111.1"/>
    <property type="molecule type" value="Genomic_DNA"/>
</dbReference>
<evidence type="ECO:0000313" key="2">
    <source>
        <dbReference type="Proteomes" id="UP000306808"/>
    </source>
</evidence>
<keyword evidence="2" id="KW-1185">Reference proteome</keyword>
<name>A0A4U0NYZ6_9SPHI</name>
<reference evidence="1 2" key="1">
    <citation type="submission" date="2019-04" db="EMBL/GenBank/DDBJ databases">
        <title>Sphingobacterium olei sp. nov., isolated from oil-contaminated soil.</title>
        <authorList>
            <person name="Liu B."/>
        </authorList>
    </citation>
    <scope>NUCLEOTIDE SEQUENCE [LARGE SCALE GENOMIC DNA]</scope>
    <source>
        <strain evidence="1 2">HAL-9</strain>
    </source>
</reference>
<sequence length="182" mass="20745">MKTFLWIGFVLCGLQSVKAQTATEKQLQQEIVTLKGKLKEQAERTTILKEALDLRERGKEIKKEDVSIRITSLSQNQESGEVSVKGLITYHGTKKRNLQFVQQQVVDPQGNTYQTYKVVKPNAESEDVFFQDVTAEIPYAFLIKFESISEKLSALSLMRVQIYGDFPGSISNFDFKGLEVEW</sequence>
<dbReference type="OrthoDB" id="1262962at2"/>
<gene>
    <name evidence="1" type="ORF">FAZ15_14615</name>
</gene>
<dbReference type="Proteomes" id="UP000306808">
    <property type="component" value="Unassembled WGS sequence"/>
</dbReference>